<dbReference type="PANTHER" id="PTHR23248">
    <property type="entry name" value="PHOSPHOLIPID SCRAMBLASE-RELATED"/>
    <property type="match status" value="1"/>
</dbReference>
<organism evidence="3 4">
    <name type="scientific">Arxiozyma heterogenica</name>
    <dbReference type="NCBI Taxonomy" id="278026"/>
    <lineage>
        <taxon>Eukaryota</taxon>
        <taxon>Fungi</taxon>
        <taxon>Dikarya</taxon>
        <taxon>Ascomycota</taxon>
        <taxon>Saccharomycotina</taxon>
        <taxon>Saccharomycetes</taxon>
        <taxon>Saccharomycetales</taxon>
        <taxon>Saccharomycetaceae</taxon>
        <taxon>Arxiozyma</taxon>
    </lineage>
</organism>
<dbReference type="EMBL" id="JAWIZZ010000035">
    <property type="protein sequence ID" value="KAK5781478.1"/>
    <property type="molecule type" value="Genomic_DNA"/>
</dbReference>
<dbReference type="AlphaFoldDB" id="A0AAN7WIQ7"/>
<dbReference type="InterPro" id="IPR005552">
    <property type="entry name" value="Scramblase"/>
</dbReference>
<comment type="similarity">
    <text evidence="1 2">Belongs to the phospholipid scramblase family.</text>
</comment>
<keyword evidence="4" id="KW-1185">Reference proteome</keyword>
<dbReference type="Proteomes" id="UP001306508">
    <property type="component" value="Unassembled WGS sequence"/>
</dbReference>
<evidence type="ECO:0000313" key="4">
    <source>
        <dbReference type="Proteomes" id="UP001306508"/>
    </source>
</evidence>
<reference evidence="4" key="1">
    <citation type="submission" date="2023-07" db="EMBL/GenBank/DDBJ databases">
        <title>A draft genome of Kazachstania heterogenica Y-27499.</title>
        <authorList>
            <person name="Donic C."/>
            <person name="Kralova J.S."/>
            <person name="Fidel L."/>
            <person name="Ben-Dor S."/>
            <person name="Jung S."/>
        </authorList>
    </citation>
    <scope>NUCLEOTIDE SEQUENCE [LARGE SCALE GENOMIC DNA]</scope>
    <source>
        <strain evidence="4">Y27499</strain>
    </source>
</reference>
<dbReference type="Pfam" id="PF03803">
    <property type="entry name" value="Scramblase"/>
    <property type="match status" value="1"/>
</dbReference>
<sequence>MSSVLSKFRSIKDILSRPIIILERQIEYGNLIFGFEQRNRYTLSDTDGRPLGYLLERERSFSQVILRQITKLHRPFIVDFFDINNNFLFTLQRNFSFINSKVKVWNQNTNGVTFPENYLVGVSEQRWHPWKRKYDLFAQDGLVTSQQQEPRQLSQFGYIDAPFLSYDFPVKDENGKIIGSVDRNWVGLGRELFTDTGVYVIRFDSYRSFKGVYDISMLSDHILNLNQRAVLLSNAVSIDFDYFSRHSRDVSNGGIISFSNYE</sequence>
<evidence type="ECO:0000256" key="1">
    <source>
        <dbReference type="ARBA" id="ARBA00005350"/>
    </source>
</evidence>
<evidence type="ECO:0000313" key="3">
    <source>
        <dbReference type="EMBL" id="KAK5781478.1"/>
    </source>
</evidence>
<evidence type="ECO:0000256" key="2">
    <source>
        <dbReference type="RuleBase" id="RU363116"/>
    </source>
</evidence>
<dbReference type="PANTHER" id="PTHR23248:SF9">
    <property type="entry name" value="PHOSPHOLIPID SCRAMBLASE"/>
    <property type="match status" value="1"/>
</dbReference>
<protein>
    <recommendedName>
        <fullName evidence="2">Phospholipid scramblase</fullName>
    </recommendedName>
</protein>
<dbReference type="GO" id="GO:0005886">
    <property type="term" value="C:plasma membrane"/>
    <property type="evidence" value="ECO:0007669"/>
    <property type="project" value="TreeGrafter"/>
</dbReference>
<dbReference type="GO" id="GO:0017128">
    <property type="term" value="F:phospholipid scramblase activity"/>
    <property type="evidence" value="ECO:0007669"/>
    <property type="project" value="InterPro"/>
</dbReference>
<dbReference type="SUPFAM" id="SSF54518">
    <property type="entry name" value="Tubby C-terminal domain-like"/>
    <property type="match status" value="1"/>
</dbReference>
<proteinExistence type="inferred from homology"/>
<gene>
    <name evidence="3" type="ORF">RI543_001026</name>
</gene>
<accession>A0AAN7WIQ7</accession>
<comment type="caution">
    <text evidence="3">The sequence shown here is derived from an EMBL/GenBank/DDBJ whole genome shotgun (WGS) entry which is preliminary data.</text>
</comment>
<name>A0AAN7WIQ7_9SACH</name>
<dbReference type="InterPro" id="IPR025659">
    <property type="entry name" value="Tubby-like_C"/>
</dbReference>